<accession>A0A854QA01</accession>
<feature type="compositionally biased region" description="Acidic residues" evidence="1">
    <location>
        <begin position="61"/>
        <end position="74"/>
    </location>
</feature>
<dbReference type="OrthoDB" id="10371276at2759"/>
<comment type="caution">
    <text evidence="2">The sequence shown here is derived from an EMBL/GenBank/DDBJ whole genome shotgun (WGS) entry which is preliminary data.</text>
</comment>
<evidence type="ECO:0000313" key="2">
    <source>
        <dbReference type="EMBL" id="OXG16519.1"/>
    </source>
</evidence>
<evidence type="ECO:0000313" key="3">
    <source>
        <dbReference type="Proteomes" id="UP000199727"/>
    </source>
</evidence>
<proteinExistence type="predicted"/>
<dbReference type="AlphaFoldDB" id="A0A854QA01"/>
<dbReference type="Proteomes" id="UP000199727">
    <property type="component" value="Unassembled WGS sequence"/>
</dbReference>
<evidence type="ECO:0000256" key="1">
    <source>
        <dbReference type="SAM" id="MobiDB-lite"/>
    </source>
</evidence>
<sequence>MPGVNYVSSSLNRTKRKWSAQADEEAYPRLPPGYVRRKSRGMFSYLKPPPPLLREENNQLVEDEGGQTQEEEPEIPQTSGKNDSQEGQRQLPTPRNSLPIVPPIIQPKGKLHSIDFGFSWAVPFTPARQEVEEPFGNSGKVHISRKDPLPASAHHLPWFMTWDNNSWPGKAESHLMKREEEPRHYHSIMSSPYRRVRKILQKNNISLLDLSLRQSQSRTHLPTKDKRT</sequence>
<dbReference type="EMBL" id="AMKT01000067">
    <property type="protein sequence ID" value="OXG16519.1"/>
    <property type="molecule type" value="Genomic_DNA"/>
</dbReference>
<feature type="region of interest" description="Disordered" evidence="1">
    <location>
        <begin position="1"/>
        <end position="100"/>
    </location>
</feature>
<organism evidence="2 3">
    <name type="scientific">Cryptococcus neoformans Tu259-1</name>
    <dbReference type="NCBI Taxonomy" id="1230072"/>
    <lineage>
        <taxon>Eukaryota</taxon>
        <taxon>Fungi</taxon>
        <taxon>Dikarya</taxon>
        <taxon>Basidiomycota</taxon>
        <taxon>Agaricomycotina</taxon>
        <taxon>Tremellomycetes</taxon>
        <taxon>Tremellales</taxon>
        <taxon>Cryptococcaceae</taxon>
        <taxon>Cryptococcus</taxon>
        <taxon>Cryptococcus neoformans species complex</taxon>
    </lineage>
</organism>
<protein>
    <submittedName>
        <fullName evidence="2">Uncharacterized protein</fullName>
    </submittedName>
</protein>
<reference evidence="2 3" key="1">
    <citation type="submission" date="2017-06" db="EMBL/GenBank/DDBJ databases">
        <title>Global population genomics of the pathogenic fungus Cryptococcus neoformans var. grubii.</title>
        <authorList>
            <person name="Cuomo C."/>
            <person name="Litvintseva A."/>
            <person name="Chen Y."/>
            <person name="Young S."/>
            <person name="Zeng Q."/>
            <person name="Chapman S."/>
            <person name="Gujja S."/>
            <person name="Saif S."/>
            <person name="Birren B."/>
        </authorList>
    </citation>
    <scope>NUCLEOTIDE SEQUENCE [LARGE SCALE GENOMIC DNA]</scope>
    <source>
        <strain evidence="2 3">Tu259-1</strain>
    </source>
</reference>
<name>A0A854QA01_CRYNE</name>
<feature type="compositionally biased region" description="Polar residues" evidence="1">
    <location>
        <begin position="79"/>
        <end position="96"/>
    </location>
</feature>
<feature type="compositionally biased region" description="Polar residues" evidence="1">
    <location>
        <begin position="1"/>
        <end position="12"/>
    </location>
</feature>
<gene>
    <name evidence="2" type="ORF">C361_04888</name>
</gene>